<reference evidence="5" key="1">
    <citation type="journal article" date="2017" name="Virus Genes">
        <title>Two novel poxviruses with unusual genome rearrangements: NY_014 and Murmansk.</title>
        <authorList>
            <person name="Smithson C."/>
            <person name="Meyer H."/>
            <person name="Gigante C.M."/>
            <person name="Gao J."/>
            <person name="Zhao H."/>
            <person name="Batra D."/>
            <person name="Damon I."/>
            <person name="Upton C."/>
            <person name="Li Y."/>
        </authorList>
    </citation>
    <scope>NUCLEOTIDE SEQUENCE [LARGE SCALE GENOMIC DNA]</scope>
    <source>
        <strain evidence="5">LEIV-11411</strain>
    </source>
</reference>
<gene>
    <name evidence="5" type="ORF">Murmansk-101</name>
</gene>
<evidence type="ECO:0000313" key="6">
    <source>
        <dbReference type="Proteomes" id="UP000217350"/>
    </source>
</evidence>
<proteinExistence type="predicted"/>
<evidence type="ECO:0000256" key="4">
    <source>
        <dbReference type="ARBA" id="ARBA00023136"/>
    </source>
</evidence>
<organism evidence="5">
    <name type="scientific">Murmansk poxvirus</name>
    <dbReference type="NCBI Taxonomy" id="2025359"/>
    <lineage>
        <taxon>Viruses</taxon>
        <taxon>Varidnaviria</taxon>
        <taxon>Bamfordvirae</taxon>
        <taxon>Nucleocytoviricota</taxon>
        <taxon>Pokkesviricetes</taxon>
        <taxon>Chitovirales</taxon>
        <taxon>Poxviridae</taxon>
        <taxon>Chordopoxvirinae</taxon>
        <taxon>Centapoxvirus</taxon>
        <taxon>Centapoxvirus microtuspox</taxon>
        <taxon>Murmansk microtuspox virus</taxon>
    </lineage>
</organism>
<keyword evidence="3" id="KW-1133">Transmembrane helix</keyword>
<evidence type="ECO:0000256" key="3">
    <source>
        <dbReference type="ARBA" id="ARBA00022989"/>
    </source>
</evidence>
<evidence type="ECO:0000256" key="1">
    <source>
        <dbReference type="ARBA" id="ARBA00004167"/>
    </source>
</evidence>
<dbReference type="InterPro" id="IPR006872">
    <property type="entry name" value="Poxvirus_H7"/>
</dbReference>
<dbReference type="GO" id="GO:0016020">
    <property type="term" value="C:membrane"/>
    <property type="evidence" value="ECO:0007669"/>
    <property type="project" value="UniProtKB-SubCell"/>
</dbReference>
<dbReference type="Proteomes" id="UP000217350">
    <property type="component" value="Segment"/>
</dbReference>
<keyword evidence="4" id="KW-0472">Membrane</keyword>
<evidence type="ECO:0000313" key="5">
    <source>
        <dbReference type="EMBL" id="AST09296.1"/>
    </source>
</evidence>
<protein>
    <submittedName>
        <fullName evidence="5">Uncharacterized protein</fullName>
    </submittedName>
</protein>
<dbReference type="OrthoDB" id="13950at10239"/>
<keyword evidence="2" id="KW-0812">Transmembrane</keyword>
<name>A0A223FMS4_9POXV</name>
<sequence length="144" mass="17081">MDQRMKSIVMTSFFNELNTTDIMALVLYIFKHHHKSTIFSIDKDGNFMIDFVYDSYKASDYLDISLNKLSDDQCKVYASNIAEQLAYIDIIKEDINEYIRSSPKLKRFLKKYRTRSNNRIKEDARKLKIALANDIDYDYIKDAY</sequence>
<accession>A0A223FMS4</accession>
<comment type="subcellular location">
    <subcellularLocation>
        <location evidence="1">Membrane</location>
        <topology evidence="1">Single-pass membrane protein</topology>
    </subcellularLocation>
</comment>
<evidence type="ECO:0000256" key="2">
    <source>
        <dbReference type="ARBA" id="ARBA00022692"/>
    </source>
</evidence>
<dbReference type="Pfam" id="PF04787">
    <property type="entry name" value="Pox_H7"/>
    <property type="match status" value="1"/>
</dbReference>
<keyword evidence="6" id="KW-1185">Reference proteome</keyword>
<dbReference type="EMBL" id="MF001304">
    <property type="protein sequence ID" value="AST09296.1"/>
    <property type="molecule type" value="Genomic_DNA"/>
</dbReference>